<dbReference type="EMBL" id="GL883007">
    <property type="protein sequence ID" value="EGG24371.1"/>
    <property type="molecule type" value="Genomic_DNA"/>
</dbReference>
<gene>
    <name evidence="2" type="ORF">DFA_06521</name>
</gene>
<keyword evidence="1" id="KW-0472">Membrane</keyword>
<keyword evidence="1" id="KW-1133">Transmembrane helix</keyword>
<dbReference type="Proteomes" id="UP000007797">
    <property type="component" value="Unassembled WGS sequence"/>
</dbReference>
<sequence length="170" mass="19151">MGECGKHIVLKMNILVRQIINTILATIVLAYYLKILEWAPNIMYMMVYSPPKYSPTSIDLPNLYPLSSSSSSSSYSASTLSTYSNSTATYYSAKLESSNSGGGCSSTMNELMLTFGSLRDWWSKVKIYPNTDPSIRRVDAIEIALGYPKAFINTPVIRKKYKYYKFGIRE</sequence>
<dbReference type="RefSeq" id="XP_004362222.1">
    <property type="nucleotide sequence ID" value="XM_004362165.1"/>
</dbReference>
<keyword evidence="1" id="KW-0812">Transmembrane</keyword>
<name>F4PJ85_CACFS</name>
<dbReference type="AlphaFoldDB" id="F4PJ85"/>
<evidence type="ECO:0000313" key="3">
    <source>
        <dbReference type="Proteomes" id="UP000007797"/>
    </source>
</evidence>
<dbReference type="KEGG" id="dfa:DFA_06521"/>
<evidence type="ECO:0000256" key="1">
    <source>
        <dbReference type="SAM" id="Phobius"/>
    </source>
</evidence>
<dbReference type="GeneID" id="14876539"/>
<keyword evidence="3" id="KW-1185">Reference proteome</keyword>
<proteinExistence type="predicted"/>
<reference evidence="3" key="1">
    <citation type="journal article" date="2011" name="Genome Res.">
        <title>Phylogeny-wide analysis of social amoeba genomes highlights ancient origins for complex intercellular communication.</title>
        <authorList>
            <person name="Heidel A.J."/>
            <person name="Lawal H.M."/>
            <person name="Felder M."/>
            <person name="Schilde C."/>
            <person name="Helps N.R."/>
            <person name="Tunggal B."/>
            <person name="Rivero F."/>
            <person name="John U."/>
            <person name="Schleicher M."/>
            <person name="Eichinger L."/>
            <person name="Platzer M."/>
            <person name="Noegel A.A."/>
            <person name="Schaap P."/>
            <person name="Gloeckner G."/>
        </authorList>
    </citation>
    <scope>NUCLEOTIDE SEQUENCE [LARGE SCALE GENOMIC DNA]</scope>
    <source>
        <strain evidence="3">SH3</strain>
    </source>
</reference>
<protein>
    <submittedName>
        <fullName evidence="2">Uncharacterized protein</fullName>
    </submittedName>
</protein>
<organism evidence="2 3">
    <name type="scientific">Cavenderia fasciculata</name>
    <name type="common">Slime mold</name>
    <name type="synonym">Dictyostelium fasciculatum</name>
    <dbReference type="NCBI Taxonomy" id="261658"/>
    <lineage>
        <taxon>Eukaryota</taxon>
        <taxon>Amoebozoa</taxon>
        <taxon>Evosea</taxon>
        <taxon>Eumycetozoa</taxon>
        <taxon>Dictyostelia</taxon>
        <taxon>Acytosteliales</taxon>
        <taxon>Cavenderiaceae</taxon>
        <taxon>Cavenderia</taxon>
    </lineage>
</organism>
<evidence type="ECO:0000313" key="2">
    <source>
        <dbReference type="EMBL" id="EGG24371.1"/>
    </source>
</evidence>
<accession>F4PJ85</accession>
<feature type="transmembrane region" description="Helical" evidence="1">
    <location>
        <begin position="15"/>
        <end position="33"/>
    </location>
</feature>